<dbReference type="SUPFAM" id="SSF50978">
    <property type="entry name" value="WD40 repeat-like"/>
    <property type="match status" value="1"/>
</dbReference>
<evidence type="ECO:0000256" key="4">
    <source>
        <dbReference type="SAM" id="MobiDB-lite"/>
    </source>
</evidence>
<dbReference type="FunCoup" id="A0A1Y1UP43">
    <property type="interactions" value="267"/>
</dbReference>
<dbReference type="RefSeq" id="XP_021873180.1">
    <property type="nucleotide sequence ID" value="XM_022013895.1"/>
</dbReference>
<dbReference type="InterPro" id="IPR015943">
    <property type="entry name" value="WD40/YVTN_repeat-like_dom_sf"/>
</dbReference>
<keyword evidence="6" id="KW-1185">Reference proteome</keyword>
<feature type="compositionally biased region" description="Acidic residues" evidence="4">
    <location>
        <begin position="407"/>
        <end position="439"/>
    </location>
</feature>
<dbReference type="AlphaFoldDB" id="A0A1Y1UP43"/>
<dbReference type="InParanoid" id="A0A1Y1UP43"/>
<name>A0A1Y1UP43_9TREE</name>
<organism evidence="5 6">
    <name type="scientific">Kockovaella imperatae</name>
    <dbReference type="NCBI Taxonomy" id="4999"/>
    <lineage>
        <taxon>Eukaryota</taxon>
        <taxon>Fungi</taxon>
        <taxon>Dikarya</taxon>
        <taxon>Basidiomycota</taxon>
        <taxon>Agaricomycotina</taxon>
        <taxon>Tremellomycetes</taxon>
        <taxon>Tremellales</taxon>
        <taxon>Cuniculitremaceae</taxon>
        <taxon>Kockovaella</taxon>
    </lineage>
</organism>
<feature type="region of interest" description="Disordered" evidence="4">
    <location>
        <begin position="389"/>
        <end position="472"/>
    </location>
</feature>
<proteinExistence type="predicted"/>
<keyword evidence="1 3" id="KW-0853">WD repeat</keyword>
<comment type="caution">
    <text evidence="5">The sequence shown here is derived from an EMBL/GenBank/DDBJ whole genome shotgun (WGS) entry which is preliminary data.</text>
</comment>
<keyword evidence="2" id="KW-0677">Repeat</keyword>
<dbReference type="PROSITE" id="PS50082">
    <property type="entry name" value="WD_REPEATS_2"/>
    <property type="match status" value="1"/>
</dbReference>
<dbReference type="PANTHER" id="PTHR22889:SF0">
    <property type="entry name" value="WD REPEAT-CONTAINING PROTEIN 89"/>
    <property type="match status" value="1"/>
</dbReference>
<dbReference type="InterPro" id="IPR039328">
    <property type="entry name" value="WDR89"/>
</dbReference>
<evidence type="ECO:0000256" key="1">
    <source>
        <dbReference type="ARBA" id="ARBA00022574"/>
    </source>
</evidence>
<dbReference type="OrthoDB" id="25131at2759"/>
<dbReference type="EMBL" id="NBSH01000003">
    <property type="protein sequence ID" value="ORX39317.1"/>
    <property type="molecule type" value="Genomic_DNA"/>
</dbReference>
<dbReference type="GeneID" id="33555703"/>
<dbReference type="InterPro" id="IPR036322">
    <property type="entry name" value="WD40_repeat_dom_sf"/>
</dbReference>
<evidence type="ECO:0000313" key="6">
    <source>
        <dbReference type="Proteomes" id="UP000193218"/>
    </source>
</evidence>
<evidence type="ECO:0000313" key="5">
    <source>
        <dbReference type="EMBL" id="ORX39317.1"/>
    </source>
</evidence>
<dbReference type="Gene3D" id="2.130.10.10">
    <property type="entry name" value="YVTN repeat-like/Quinoprotein amine dehydrogenase"/>
    <property type="match status" value="1"/>
</dbReference>
<protein>
    <submittedName>
        <fullName evidence="5">WD40-repeat-containing domain protein</fullName>
    </submittedName>
</protein>
<feature type="compositionally biased region" description="Basic residues" evidence="4">
    <location>
        <begin position="460"/>
        <end position="472"/>
    </location>
</feature>
<dbReference type="PANTHER" id="PTHR22889">
    <property type="entry name" value="WD REPEAT-CONTAINING PROTEIN 89"/>
    <property type="match status" value="1"/>
</dbReference>
<dbReference type="STRING" id="4999.A0A1Y1UP43"/>
<sequence length="472" mass="50538">MPAQPPVAYATLCHQLPSKQYILGITPSSASPHLILRHPTPELTIADNQSLQPVDVLKGGHKGNVTSVCSDGGALWSSAKDGSVVRWDERSRQPGSTIKAFLRAPLPITALAVSERGHLVIAGTELLSAEAHIVFWDTRNTKDALYRHSSTHSDDITHLSLLPSTSTYLASSGSSPSPLLLSASTDGLVALSNVKESDEDEAVVAEENWGQSIAAAGAYPVHGSKSMGVWARSDMDGISTWQIGIGEEGEVELQNHLEYPMESLKFQKYPLPRDGPSITQTAEAESSQKSKQVVSDYIVDAIPSLGLSKNRTPMLAVGSNEGDIVLLHGSGSSSSFAPSAYFLSGPKSRGHKDVVRCIYHDVENEALYSGSEDGVLSGWSLASLPQRLMVGDPSIDDDGGDGREDVQNEDEESEIETEEEEEEDDDDSGMDVDDSEESEEGPRHGPVLGGGGGGKDVGRKQSRSKKRSHPYR</sequence>
<dbReference type="Proteomes" id="UP000193218">
    <property type="component" value="Unassembled WGS sequence"/>
</dbReference>
<dbReference type="InterPro" id="IPR001680">
    <property type="entry name" value="WD40_rpt"/>
</dbReference>
<feature type="repeat" description="WD" evidence="3">
    <location>
        <begin position="348"/>
        <end position="383"/>
    </location>
</feature>
<reference evidence="5 6" key="1">
    <citation type="submission" date="2017-03" db="EMBL/GenBank/DDBJ databases">
        <title>Widespread Adenine N6-methylation of Active Genes in Fungi.</title>
        <authorList>
            <consortium name="DOE Joint Genome Institute"/>
            <person name="Mondo S.J."/>
            <person name="Dannebaum R.O."/>
            <person name="Kuo R.C."/>
            <person name="Louie K.B."/>
            <person name="Bewick A.J."/>
            <person name="Labutti K."/>
            <person name="Haridas S."/>
            <person name="Kuo A."/>
            <person name="Salamov A."/>
            <person name="Ahrendt S.R."/>
            <person name="Lau R."/>
            <person name="Bowen B.P."/>
            <person name="Lipzen A."/>
            <person name="Sullivan W."/>
            <person name="Andreopoulos W.B."/>
            <person name="Clum A."/>
            <person name="Lindquist E."/>
            <person name="Daum C."/>
            <person name="Northen T.R."/>
            <person name="Ramamoorthy G."/>
            <person name="Schmitz R.J."/>
            <person name="Gryganskyi A."/>
            <person name="Culley D."/>
            <person name="Magnuson J."/>
            <person name="James T.Y."/>
            <person name="O'Malley M.A."/>
            <person name="Stajich J.E."/>
            <person name="Spatafora J.W."/>
            <person name="Visel A."/>
            <person name="Grigoriev I.V."/>
        </authorList>
    </citation>
    <scope>NUCLEOTIDE SEQUENCE [LARGE SCALE GENOMIC DNA]</scope>
    <source>
        <strain evidence="5 6">NRRL Y-17943</strain>
    </source>
</reference>
<evidence type="ECO:0000256" key="2">
    <source>
        <dbReference type="ARBA" id="ARBA00022737"/>
    </source>
</evidence>
<dbReference type="Pfam" id="PF00400">
    <property type="entry name" value="WD40"/>
    <property type="match status" value="1"/>
</dbReference>
<evidence type="ECO:0000256" key="3">
    <source>
        <dbReference type="PROSITE-ProRule" id="PRU00221"/>
    </source>
</evidence>
<accession>A0A1Y1UP43</accession>
<dbReference type="SMART" id="SM00320">
    <property type="entry name" value="WD40"/>
    <property type="match status" value="4"/>
</dbReference>
<gene>
    <name evidence="5" type="ORF">BD324DRAFT_598676</name>
</gene>